<keyword evidence="3" id="KW-0677">Repeat</keyword>
<keyword evidence="2" id="KW-0433">Leucine-rich repeat</keyword>
<dbReference type="SMART" id="SM00368">
    <property type="entry name" value="LRR_RI"/>
    <property type="match status" value="3"/>
</dbReference>
<reference evidence="5 6" key="1">
    <citation type="journal article" date="2019" name="Sci. Rep.">
        <title>Nanopore sequencing improves the draft genome of the human pathogenic amoeba Naegleria fowleri.</title>
        <authorList>
            <person name="Liechti N."/>
            <person name="Schurch N."/>
            <person name="Bruggmann R."/>
            <person name="Wittwer M."/>
        </authorList>
    </citation>
    <scope>NUCLEOTIDE SEQUENCE [LARGE SCALE GENOMIC DNA]</scope>
    <source>
        <strain evidence="5 6">ATCC 30894</strain>
    </source>
</reference>
<dbReference type="PANTHER" id="PTHR24113">
    <property type="entry name" value="RAN GTPASE-ACTIVATING PROTEIN 1"/>
    <property type="match status" value="1"/>
</dbReference>
<gene>
    <name evidence="5" type="ORF">FDP41_006348</name>
</gene>
<dbReference type="InterPro" id="IPR001611">
    <property type="entry name" value="Leu-rich_rpt"/>
</dbReference>
<evidence type="ECO:0000313" key="5">
    <source>
        <dbReference type="EMBL" id="KAF0974874.1"/>
    </source>
</evidence>
<dbReference type="AlphaFoldDB" id="A0A6A5BLE0"/>
<dbReference type="GO" id="GO:0005829">
    <property type="term" value="C:cytosol"/>
    <property type="evidence" value="ECO:0007669"/>
    <property type="project" value="TreeGrafter"/>
</dbReference>
<dbReference type="GO" id="GO:0005096">
    <property type="term" value="F:GTPase activator activity"/>
    <property type="evidence" value="ECO:0007669"/>
    <property type="project" value="UniProtKB-KW"/>
</dbReference>
<dbReference type="OMA" id="ACLKVIF"/>
<sequence>MFQFRRSLTRRESHTSLSASLFLLLAVIAYLSIPSIHAQLASTSSPASAPQVEQQSSIQFGAESFRAGGGQPTQQEYGVEEDLENENIPLSELVKRLSSGGSSPLEHQSDLFIRKIPFDDPKKVQELAQLLSSRKARNLKRVVFNKNGPEKENPNMLDSEMLAILVENGFLKQDSNSSQLEVIGITSNNITDDSCLILSKLIFKKGSVVKKLYLYNNNLEGSNCLRLIFSPVLLSGQQALDSNKMTIPPLSKIVILHNNIGDEGVKIVTQVARAIPTITDLMLKKVGLGEEGLVHLSKFITDHPTQLVSLDISENDKVTSNAFSVFMEAVEKSTIQLLNINEMGLKGKEFVDPLLKLIKNNKSIRKIDLSDNRIGDSGVKTIMNVLSELVTPGGSYPFLSKIDLSNVGLTGDGIRVIIDTVKKNTSLKKVYIYRVEFFFEDPTIEAELKQLGKVIKSDFIDEEVVTTNGGGDEHQNADSQEENTTNEDTEVMDDQQGQEEEEEEEDNATEEELKAHPLFSAAPGQTTKKDEL</sequence>
<evidence type="ECO:0000256" key="3">
    <source>
        <dbReference type="ARBA" id="ARBA00022737"/>
    </source>
</evidence>
<dbReference type="Proteomes" id="UP000444721">
    <property type="component" value="Unassembled WGS sequence"/>
</dbReference>
<proteinExistence type="predicted"/>
<dbReference type="GO" id="GO:0048471">
    <property type="term" value="C:perinuclear region of cytoplasm"/>
    <property type="evidence" value="ECO:0007669"/>
    <property type="project" value="TreeGrafter"/>
</dbReference>
<dbReference type="VEuPathDB" id="AmoebaDB:FDP41_006348"/>
<dbReference type="VEuPathDB" id="AmoebaDB:NF0100430"/>
<accession>A0A6A5BLE0</accession>
<keyword evidence="1" id="KW-0343">GTPase activation</keyword>
<evidence type="ECO:0000256" key="2">
    <source>
        <dbReference type="ARBA" id="ARBA00022614"/>
    </source>
</evidence>
<dbReference type="GO" id="GO:0031267">
    <property type="term" value="F:small GTPase binding"/>
    <property type="evidence" value="ECO:0007669"/>
    <property type="project" value="TreeGrafter"/>
</dbReference>
<protein>
    <submittedName>
        <fullName evidence="5">Uncharacterized protein</fullName>
    </submittedName>
</protein>
<dbReference type="GeneID" id="68113566"/>
<dbReference type="InterPro" id="IPR027038">
    <property type="entry name" value="RanGap"/>
</dbReference>
<evidence type="ECO:0000313" key="6">
    <source>
        <dbReference type="Proteomes" id="UP000444721"/>
    </source>
</evidence>
<feature type="compositionally biased region" description="Acidic residues" evidence="4">
    <location>
        <begin position="479"/>
        <end position="510"/>
    </location>
</feature>
<dbReference type="EMBL" id="VFQX01000051">
    <property type="protein sequence ID" value="KAF0974874.1"/>
    <property type="molecule type" value="Genomic_DNA"/>
</dbReference>
<dbReference type="Pfam" id="PF13516">
    <property type="entry name" value="LRR_6"/>
    <property type="match status" value="1"/>
</dbReference>
<dbReference type="GO" id="GO:0005634">
    <property type="term" value="C:nucleus"/>
    <property type="evidence" value="ECO:0007669"/>
    <property type="project" value="TreeGrafter"/>
</dbReference>
<keyword evidence="6" id="KW-1185">Reference proteome</keyword>
<dbReference type="InterPro" id="IPR032675">
    <property type="entry name" value="LRR_dom_sf"/>
</dbReference>
<name>A0A6A5BLE0_NAEFO</name>
<dbReference type="RefSeq" id="XP_044559587.1">
    <property type="nucleotide sequence ID" value="XM_044709973.1"/>
</dbReference>
<dbReference type="PANTHER" id="PTHR24113:SF12">
    <property type="entry name" value="RAN GTPASE-ACTIVATING PROTEIN 1"/>
    <property type="match status" value="1"/>
</dbReference>
<organism evidence="5 6">
    <name type="scientific">Naegleria fowleri</name>
    <name type="common">Brain eating amoeba</name>
    <dbReference type="NCBI Taxonomy" id="5763"/>
    <lineage>
        <taxon>Eukaryota</taxon>
        <taxon>Discoba</taxon>
        <taxon>Heterolobosea</taxon>
        <taxon>Tetramitia</taxon>
        <taxon>Eutetramitia</taxon>
        <taxon>Vahlkampfiidae</taxon>
        <taxon>Naegleria</taxon>
    </lineage>
</organism>
<dbReference type="Gene3D" id="3.80.10.10">
    <property type="entry name" value="Ribonuclease Inhibitor"/>
    <property type="match status" value="2"/>
</dbReference>
<dbReference type="VEuPathDB" id="AmoebaDB:NfTy_076450"/>
<comment type="caution">
    <text evidence="5">The sequence shown here is derived from an EMBL/GenBank/DDBJ whole genome shotgun (WGS) entry which is preliminary data.</text>
</comment>
<dbReference type="SUPFAM" id="SSF52047">
    <property type="entry name" value="RNI-like"/>
    <property type="match status" value="1"/>
</dbReference>
<feature type="region of interest" description="Disordered" evidence="4">
    <location>
        <begin position="465"/>
        <end position="532"/>
    </location>
</feature>
<evidence type="ECO:0000256" key="1">
    <source>
        <dbReference type="ARBA" id="ARBA00022468"/>
    </source>
</evidence>
<dbReference type="GO" id="GO:0006913">
    <property type="term" value="P:nucleocytoplasmic transport"/>
    <property type="evidence" value="ECO:0007669"/>
    <property type="project" value="TreeGrafter"/>
</dbReference>
<dbReference type="OrthoDB" id="120976at2759"/>
<evidence type="ECO:0000256" key="4">
    <source>
        <dbReference type="SAM" id="MobiDB-lite"/>
    </source>
</evidence>